<evidence type="ECO:0000259" key="8">
    <source>
        <dbReference type="Pfam" id="PF11600"/>
    </source>
</evidence>
<evidence type="ECO:0000256" key="6">
    <source>
        <dbReference type="ARBA" id="ARBA00023242"/>
    </source>
</evidence>
<comment type="caution">
    <text evidence="10">The sequence shown here is derived from an EMBL/GenBank/DDBJ whole genome shotgun (WGS) entry which is preliminary data.</text>
</comment>
<accession>A0A0B2VCQ4</accession>
<dbReference type="InterPro" id="IPR021644">
    <property type="entry name" value="CAF-1_p150_acidic"/>
</dbReference>
<dbReference type="GO" id="GO:0005634">
    <property type="term" value="C:nucleus"/>
    <property type="evidence" value="ECO:0007669"/>
    <property type="project" value="UniProtKB-SubCell"/>
</dbReference>
<keyword evidence="6" id="KW-0539">Nucleus</keyword>
<dbReference type="Proteomes" id="UP000031036">
    <property type="component" value="Unassembled WGS sequence"/>
</dbReference>
<evidence type="ECO:0000256" key="4">
    <source>
        <dbReference type="ARBA" id="ARBA00023186"/>
    </source>
</evidence>
<feature type="region of interest" description="Disordered" evidence="7">
    <location>
        <begin position="191"/>
        <end position="303"/>
    </location>
</feature>
<name>A0A0B2VCQ4_TOXCA</name>
<evidence type="ECO:0000259" key="9">
    <source>
        <dbReference type="Pfam" id="PF12253"/>
    </source>
</evidence>
<keyword evidence="3" id="KW-0227">DNA damage</keyword>
<evidence type="ECO:0000256" key="5">
    <source>
        <dbReference type="ARBA" id="ARBA00023204"/>
    </source>
</evidence>
<protein>
    <submittedName>
        <fullName evidence="10">Chromatin assembly factor 1 subunit A</fullName>
    </submittedName>
</protein>
<dbReference type="STRING" id="6265.A0A0B2VCQ4"/>
<feature type="domain" description="Chromatin assembly factor 1 subunit A dimerization" evidence="9">
    <location>
        <begin position="386"/>
        <end position="458"/>
    </location>
</feature>
<feature type="domain" description="Chromatin assembly factor 1 p150 subunit acidic region" evidence="8">
    <location>
        <begin position="214"/>
        <end position="341"/>
    </location>
</feature>
<evidence type="ECO:0000313" key="10">
    <source>
        <dbReference type="EMBL" id="KHN79303.1"/>
    </source>
</evidence>
<proteinExistence type="predicted"/>
<feature type="region of interest" description="Disordered" evidence="7">
    <location>
        <begin position="426"/>
        <end position="488"/>
    </location>
</feature>
<feature type="compositionally biased region" description="Acidic residues" evidence="7">
    <location>
        <begin position="426"/>
        <end position="461"/>
    </location>
</feature>
<dbReference type="PANTHER" id="PTHR15272:SF0">
    <property type="entry name" value="CHROMATIN ASSEMBLY FACTOR 1 SUBUNIT A"/>
    <property type="match status" value="1"/>
</dbReference>
<gene>
    <name evidence="10" type="primary">CHAF1A</name>
    <name evidence="10" type="ORF">Tcan_04445</name>
</gene>
<keyword evidence="2" id="KW-0235">DNA replication</keyword>
<dbReference type="OrthoDB" id="79480at2759"/>
<sequence>MNSRIMDPEFGHNFYSRLRDYTKFHRSILAAATKTPLNCVLLVNKGQMNDDSKENSSPVDATNGVSDDDLVVPLKRVKLGDEAANGFVFTAEKTSSGASHEAANDSNAKPAVEQQDAKGNKEIITISDNDDNSELSSSNRNGSCSPNRDSSKKRAKMTEAERAERERQRLRKAEERRIKAEQLLAAKELRLQKKKEREALAEKRKIEKEKALKEREEQKKLAMERKKAEEEAKRQKEKEREEQRRLAQEKKKAEEEAKRQREKEREQRRKEEEEKKEQRRREEEEKREKKRKEQEAEESRKKRESDRFLSFFSKVERPVITYAASITEGPALPFEVKEGMVLAPIQRRPPLSPNSYKNLLSCNAEKPYLSNLPRRMKTTRNEMRAKLFQFHDNCHPAYYGTWRKRSKTITGRNPFAKDTEMLDYEVDSDDEWEDEPEGEDCDDDSDRSDESEMSDEEDDGFFVEHGYLSDGEGSGNEEDANVHEDEAERRRRLHALAEDWENTIKERSTKKKLLPRLYGPVFGLTNVQTPAHLQPIYFFNYD</sequence>
<evidence type="ECO:0000313" key="11">
    <source>
        <dbReference type="Proteomes" id="UP000031036"/>
    </source>
</evidence>
<dbReference type="OMA" id="FQFHDNW"/>
<comment type="subcellular location">
    <subcellularLocation>
        <location evidence="1">Nucleus</location>
    </subcellularLocation>
</comment>
<feature type="region of interest" description="Disordered" evidence="7">
    <location>
        <begin position="93"/>
        <end position="175"/>
    </location>
</feature>
<reference evidence="10 11" key="1">
    <citation type="submission" date="2014-11" db="EMBL/GenBank/DDBJ databases">
        <title>Genetic blueprint of the zoonotic pathogen Toxocara canis.</title>
        <authorList>
            <person name="Zhu X.-Q."/>
            <person name="Korhonen P.K."/>
            <person name="Cai H."/>
            <person name="Young N.D."/>
            <person name="Nejsum P."/>
            <person name="von Samson-Himmelstjerna G."/>
            <person name="Boag P.R."/>
            <person name="Tan P."/>
            <person name="Li Q."/>
            <person name="Min J."/>
            <person name="Yang Y."/>
            <person name="Wang X."/>
            <person name="Fang X."/>
            <person name="Hall R.S."/>
            <person name="Hofmann A."/>
            <person name="Sternberg P.W."/>
            <person name="Jex A.R."/>
            <person name="Gasser R.B."/>
        </authorList>
    </citation>
    <scope>NUCLEOTIDE SEQUENCE [LARGE SCALE GENOMIC DNA]</scope>
    <source>
        <strain evidence="10">PN_DK_2014</strain>
    </source>
</reference>
<keyword evidence="11" id="KW-1185">Reference proteome</keyword>
<dbReference type="GO" id="GO:0006281">
    <property type="term" value="P:DNA repair"/>
    <property type="evidence" value="ECO:0007669"/>
    <property type="project" value="UniProtKB-KW"/>
</dbReference>
<organism evidence="10 11">
    <name type="scientific">Toxocara canis</name>
    <name type="common">Canine roundworm</name>
    <dbReference type="NCBI Taxonomy" id="6265"/>
    <lineage>
        <taxon>Eukaryota</taxon>
        <taxon>Metazoa</taxon>
        <taxon>Ecdysozoa</taxon>
        <taxon>Nematoda</taxon>
        <taxon>Chromadorea</taxon>
        <taxon>Rhabditida</taxon>
        <taxon>Spirurina</taxon>
        <taxon>Ascaridomorpha</taxon>
        <taxon>Ascaridoidea</taxon>
        <taxon>Toxocaridae</taxon>
        <taxon>Toxocara</taxon>
    </lineage>
</organism>
<feature type="compositionally biased region" description="Basic and acidic residues" evidence="7">
    <location>
        <begin position="149"/>
        <end position="175"/>
    </location>
</feature>
<dbReference type="GO" id="GO:0006260">
    <property type="term" value="P:DNA replication"/>
    <property type="evidence" value="ECO:0007669"/>
    <property type="project" value="UniProtKB-KW"/>
</dbReference>
<evidence type="ECO:0000256" key="3">
    <source>
        <dbReference type="ARBA" id="ARBA00022763"/>
    </source>
</evidence>
<dbReference type="GO" id="GO:0006334">
    <property type="term" value="P:nucleosome assembly"/>
    <property type="evidence" value="ECO:0007669"/>
    <property type="project" value="TreeGrafter"/>
</dbReference>
<keyword evidence="4" id="KW-0143">Chaperone</keyword>
<evidence type="ECO:0000256" key="1">
    <source>
        <dbReference type="ARBA" id="ARBA00004123"/>
    </source>
</evidence>
<evidence type="ECO:0000256" key="2">
    <source>
        <dbReference type="ARBA" id="ARBA00022705"/>
    </source>
</evidence>
<dbReference type="GO" id="GO:0033186">
    <property type="term" value="C:CAF-1 complex"/>
    <property type="evidence" value="ECO:0007669"/>
    <property type="project" value="TreeGrafter"/>
</dbReference>
<dbReference type="Pfam" id="PF12253">
    <property type="entry name" value="CAF1A_dimeriz"/>
    <property type="match status" value="1"/>
</dbReference>
<dbReference type="InterPro" id="IPR022043">
    <property type="entry name" value="CAF1A_DD"/>
</dbReference>
<dbReference type="Pfam" id="PF11600">
    <property type="entry name" value="CAF1A_acidic"/>
    <property type="match status" value="1"/>
</dbReference>
<dbReference type="EMBL" id="JPKZ01001927">
    <property type="protein sequence ID" value="KHN79303.1"/>
    <property type="molecule type" value="Genomic_DNA"/>
</dbReference>
<keyword evidence="5" id="KW-0234">DNA repair</keyword>
<dbReference type="AlphaFoldDB" id="A0A0B2VCQ4"/>
<dbReference type="PANTHER" id="PTHR15272">
    <property type="entry name" value="CHROMATIN ASSEMBLY FACTOR 1 SUBUNIT A CAF-1 SUBUNIT A"/>
    <property type="match status" value="1"/>
</dbReference>
<evidence type="ECO:0000256" key="7">
    <source>
        <dbReference type="SAM" id="MobiDB-lite"/>
    </source>
</evidence>